<keyword evidence="6" id="KW-0811">Translocation</keyword>
<dbReference type="GO" id="GO:0044615">
    <property type="term" value="C:nuclear pore nuclear basket"/>
    <property type="evidence" value="ECO:0007669"/>
    <property type="project" value="TreeGrafter"/>
</dbReference>
<protein>
    <submittedName>
        <fullName evidence="12">Nuclear pore complex protein NUP35</fullName>
    </submittedName>
</protein>
<evidence type="ECO:0000256" key="10">
    <source>
        <dbReference type="SAM" id="MobiDB-lite"/>
    </source>
</evidence>
<dbReference type="CDD" id="cd12441">
    <property type="entry name" value="RRM_Nup53_like"/>
    <property type="match status" value="1"/>
</dbReference>
<keyword evidence="3 9" id="KW-0813">Transport</keyword>
<dbReference type="GO" id="GO:0031965">
    <property type="term" value="C:nuclear membrane"/>
    <property type="evidence" value="ECO:0007669"/>
    <property type="project" value="InterPro"/>
</dbReference>
<name>A0A8K0NC24_COCNU</name>
<dbReference type="AlphaFoldDB" id="A0A8K0NC24"/>
<dbReference type="GO" id="GO:0006607">
    <property type="term" value="P:NLS-bearing protein import into nucleus"/>
    <property type="evidence" value="ECO:0007669"/>
    <property type="project" value="TreeGrafter"/>
</dbReference>
<dbReference type="GO" id="GO:0044613">
    <property type="term" value="C:nuclear pore central transport channel"/>
    <property type="evidence" value="ECO:0007669"/>
    <property type="project" value="TreeGrafter"/>
</dbReference>
<evidence type="ECO:0000256" key="2">
    <source>
        <dbReference type="ARBA" id="ARBA00009454"/>
    </source>
</evidence>
<dbReference type="Gene3D" id="3.30.70.330">
    <property type="match status" value="1"/>
</dbReference>
<dbReference type="PANTHER" id="PTHR21527">
    <property type="entry name" value="NUCLEOPORIN NUP35"/>
    <property type="match status" value="1"/>
</dbReference>
<keyword evidence="4 9" id="KW-0509">mRNA transport</keyword>
<evidence type="ECO:0000259" key="11">
    <source>
        <dbReference type="PROSITE" id="PS51472"/>
    </source>
</evidence>
<evidence type="ECO:0000256" key="4">
    <source>
        <dbReference type="ARBA" id="ARBA00022816"/>
    </source>
</evidence>
<evidence type="ECO:0000313" key="13">
    <source>
        <dbReference type="Proteomes" id="UP000797356"/>
    </source>
</evidence>
<feature type="domain" description="RRM Nup35-type" evidence="11">
    <location>
        <begin position="188"/>
        <end position="294"/>
    </location>
</feature>
<dbReference type="GO" id="GO:0006999">
    <property type="term" value="P:nuclear pore organization"/>
    <property type="evidence" value="ECO:0007669"/>
    <property type="project" value="TreeGrafter"/>
</dbReference>
<dbReference type="Pfam" id="PF05172">
    <property type="entry name" value="RRM_Nup35"/>
    <property type="match status" value="1"/>
</dbReference>
<evidence type="ECO:0000256" key="8">
    <source>
        <dbReference type="ARBA" id="ARBA00023242"/>
    </source>
</evidence>
<keyword evidence="8 9" id="KW-0539">Nucleus</keyword>
<dbReference type="GO" id="GO:0005543">
    <property type="term" value="F:phospholipid binding"/>
    <property type="evidence" value="ECO:0007669"/>
    <property type="project" value="TreeGrafter"/>
</dbReference>
<reference evidence="12" key="2">
    <citation type="submission" date="2019-07" db="EMBL/GenBank/DDBJ databases">
        <authorList>
            <person name="Yang Y."/>
            <person name="Bocs S."/>
            <person name="Baudouin L."/>
        </authorList>
    </citation>
    <scope>NUCLEOTIDE SEQUENCE</scope>
    <source>
        <tissue evidence="12">Spear leaf of Hainan Tall coconut</tissue>
    </source>
</reference>
<evidence type="ECO:0000256" key="1">
    <source>
        <dbReference type="ARBA" id="ARBA00004567"/>
    </source>
</evidence>
<feature type="region of interest" description="Disordered" evidence="10">
    <location>
        <begin position="1"/>
        <end position="23"/>
    </location>
</feature>
<comment type="caution">
    <text evidence="12">The sequence shown here is derived from an EMBL/GenBank/DDBJ whole genome shotgun (WGS) entry which is preliminary data.</text>
</comment>
<feature type="compositionally biased region" description="Basic and acidic residues" evidence="10">
    <location>
        <begin position="113"/>
        <end position="124"/>
    </location>
</feature>
<evidence type="ECO:0000256" key="6">
    <source>
        <dbReference type="ARBA" id="ARBA00023010"/>
    </source>
</evidence>
<dbReference type="InterPro" id="IPR012677">
    <property type="entry name" value="Nucleotide-bd_a/b_plait_sf"/>
</dbReference>
<reference evidence="12" key="1">
    <citation type="journal article" date="2017" name="Gigascience">
        <title>The genome draft of coconut (Cocos nucifera).</title>
        <authorList>
            <person name="Xiao Y."/>
            <person name="Xu P."/>
            <person name="Fan H."/>
            <person name="Baudouin L."/>
            <person name="Xia W."/>
            <person name="Bocs S."/>
            <person name="Xu J."/>
            <person name="Li Q."/>
            <person name="Guo A."/>
            <person name="Zhou L."/>
            <person name="Li J."/>
            <person name="Wu Y."/>
            <person name="Ma Z."/>
            <person name="Armero A."/>
            <person name="Issali A.E."/>
            <person name="Liu N."/>
            <person name="Peng M."/>
            <person name="Yang Y."/>
        </authorList>
    </citation>
    <scope>NUCLEOTIDE SEQUENCE</scope>
    <source>
        <tissue evidence="12">Spear leaf of Hainan Tall coconut</tissue>
    </source>
</reference>
<dbReference type="SUPFAM" id="SSF54928">
    <property type="entry name" value="RNA-binding domain, RBD"/>
    <property type="match status" value="1"/>
</dbReference>
<keyword evidence="13" id="KW-1185">Reference proteome</keyword>
<accession>A0A8K0NC24</accession>
<evidence type="ECO:0000313" key="12">
    <source>
        <dbReference type="EMBL" id="KAG1367813.1"/>
    </source>
</evidence>
<dbReference type="Proteomes" id="UP000797356">
    <property type="component" value="Chromosome 14"/>
</dbReference>
<evidence type="ECO:0000256" key="3">
    <source>
        <dbReference type="ARBA" id="ARBA00022448"/>
    </source>
</evidence>
<dbReference type="PIRSF" id="PIRSF038119">
    <property type="entry name" value="Nucleoporin_NUP53"/>
    <property type="match status" value="1"/>
</dbReference>
<dbReference type="InterPro" id="IPR007846">
    <property type="entry name" value="RRM_NUP35_dom"/>
</dbReference>
<evidence type="ECO:0000256" key="7">
    <source>
        <dbReference type="ARBA" id="ARBA00023132"/>
    </source>
</evidence>
<sequence length="372" mass="39632">MSFSPLPRSSKPRRQSPFFRDLTSPISIHRGGRVVTPGQAVSVSALWWENLSSSDCPPPPVFTLDDRADFSPEPSLAGIPFRHEEPDPAPLSRGGSGSFCRSPLLSSPSGLRTKTEVNDSEGKKAAPQSPESSSWIHGLRVGGGGQGETGTGSPVTGVVEPGALLMLPPPREVARPEAQKSSSVPNGGHNEDWVTVFGFSPGDTNLVLHEFEKCGPILKHVPGPRDANWMHILFQIYLRVSKGTSFATCEPGCCDELDIVNPYDVRKALGKNGTQINSILMIGVKLVDPVHQQCLTDKHNNINHGGFMVSLPSKLPDTRNSAAPSSSGALSCSYHPKTSTNAVTDSGWHSAGNIASPAESIVSKVMDLMFGV</sequence>
<proteinExistence type="inferred from homology"/>
<dbReference type="GO" id="GO:0017056">
    <property type="term" value="F:structural constituent of nuclear pore"/>
    <property type="evidence" value="ECO:0007669"/>
    <property type="project" value="InterPro"/>
</dbReference>
<feature type="compositionally biased region" description="Gly residues" evidence="10">
    <location>
        <begin position="140"/>
        <end position="150"/>
    </location>
</feature>
<dbReference type="GO" id="GO:0051028">
    <property type="term" value="P:mRNA transport"/>
    <property type="evidence" value="ECO:0007669"/>
    <property type="project" value="UniProtKB-UniRule"/>
</dbReference>
<keyword evidence="7 9" id="KW-0906">Nuclear pore complex</keyword>
<dbReference type="InterPro" id="IPR017389">
    <property type="entry name" value="Nucleoporin_NUP53"/>
</dbReference>
<comment type="similarity">
    <text evidence="2">Belongs to the Nup35 family.</text>
</comment>
<dbReference type="OrthoDB" id="1733656at2759"/>
<evidence type="ECO:0000256" key="5">
    <source>
        <dbReference type="ARBA" id="ARBA00022927"/>
    </source>
</evidence>
<organism evidence="12 13">
    <name type="scientific">Cocos nucifera</name>
    <name type="common">Coconut palm</name>
    <dbReference type="NCBI Taxonomy" id="13894"/>
    <lineage>
        <taxon>Eukaryota</taxon>
        <taxon>Viridiplantae</taxon>
        <taxon>Streptophyta</taxon>
        <taxon>Embryophyta</taxon>
        <taxon>Tracheophyta</taxon>
        <taxon>Spermatophyta</taxon>
        <taxon>Magnoliopsida</taxon>
        <taxon>Liliopsida</taxon>
        <taxon>Arecaceae</taxon>
        <taxon>Arecoideae</taxon>
        <taxon>Cocoseae</taxon>
        <taxon>Attaleinae</taxon>
        <taxon>Cocos</taxon>
    </lineage>
</organism>
<feature type="region of interest" description="Disordered" evidence="10">
    <location>
        <begin position="58"/>
        <end position="161"/>
    </location>
</feature>
<keyword evidence="5" id="KW-0653">Protein transport</keyword>
<comment type="subcellular location">
    <subcellularLocation>
        <location evidence="1">Nucleus</location>
        <location evidence="1">Nuclear pore complex</location>
    </subcellularLocation>
</comment>
<dbReference type="EMBL" id="CM017885">
    <property type="protein sequence ID" value="KAG1367813.1"/>
    <property type="molecule type" value="Genomic_DNA"/>
</dbReference>
<evidence type="ECO:0000256" key="9">
    <source>
        <dbReference type="PROSITE-ProRule" id="PRU00804"/>
    </source>
</evidence>
<dbReference type="FunFam" id="3.30.70.330:FF:000095">
    <property type="entry name" value="Putative Nucleoporin NUP53"/>
    <property type="match status" value="1"/>
</dbReference>
<dbReference type="GO" id="GO:0003676">
    <property type="term" value="F:nucleic acid binding"/>
    <property type="evidence" value="ECO:0007669"/>
    <property type="project" value="InterPro"/>
</dbReference>
<dbReference type="InterPro" id="IPR035979">
    <property type="entry name" value="RBD_domain_sf"/>
</dbReference>
<dbReference type="PROSITE" id="PS51472">
    <property type="entry name" value="RRM_NUP35"/>
    <property type="match status" value="1"/>
</dbReference>
<gene>
    <name evidence="12" type="ORF">COCNU_14G002810</name>
</gene>
<dbReference type="PANTHER" id="PTHR21527:SF6">
    <property type="entry name" value="NUCLEOPORIN NUP35"/>
    <property type="match status" value="1"/>
</dbReference>